<dbReference type="GO" id="GO:0016829">
    <property type="term" value="F:lyase activity"/>
    <property type="evidence" value="ECO:0007669"/>
    <property type="project" value="UniProtKB-KW"/>
</dbReference>
<evidence type="ECO:0000313" key="5">
    <source>
        <dbReference type="Proteomes" id="UP000557772"/>
    </source>
</evidence>
<proteinExistence type="inferred from homology"/>
<dbReference type="Gene3D" id="1.20.200.10">
    <property type="entry name" value="Fumarase/aspartase (Central domain)"/>
    <property type="match status" value="1"/>
</dbReference>
<dbReference type="RefSeq" id="WP_171151952.1">
    <property type="nucleotide sequence ID" value="NZ_JABENB010000001.1"/>
</dbReference>
<protein>
    <submittedName>
        <fullName evidence="4">Adenylosuccinate lyase</fullName>
    </submittedName>
</protein>
<dbReference type="PRINTS" id="PR00149">
    <property type="entry name" value="FUMRATELYASE"/>
</dbReference>
<organism evidence="4 5">
    <name type="scientific">Flexivirga aerilata</name>
    <dbReference type="NCBI Taxonomy" id="1656889"/>
    <lineage>
        <taxon>Bacteria</taxon>
        <taxon>Bacillati</taxon>
        <taxon>Actinomycetota</taxon>
        <taxon>Actinomycetes</taxon>
        <taxon>Micrococcales</taxon>
        <taxon>Dermacoccaceae</taxon>
        <taxon>Flexivirga</taxon>
    </lineage>
</organism>
<dbReference type="EMBL" id="JABENB010000001">
    <property type="protein sequence ID" value="NNG38328.1"/>
    <property type="molecule type" value="Genomic_DNA"/>
</dbReference>
<keyword evidence="1 4" id="KW-0456">Lyase</keyword>
<evidence type="ECO:0000259" key="3">
    <source>
        <dbReference type="Pfam" id="PF00206"/>
    </source>
</evidence>
<gene>
    <name evidence="4" type="ORF">HJ588_03440</name>
</gene>
<keyword evidence="5" id="KW-1185">Reference proteome</keyword>
<dbReference type="SUPFAM" id="SSF48557">
    <property type="entry name" value="L-aspartase-like"/>
    <property type="match status" value="1"/>
</dbReference>
<dbReference type="InterPro" id="IPR022761">
    <property type="entry name" value="Fumarate_lyase_N"/>
</dbReference>
<evidence type="ECO:0000313" key="4">
    <source>
        <dbReference type="EMBL" id="NNG38328.1"/>
    </source>
</evidence>
<evidence type="ECO:0000256" key="1">
    <source>
        <dbReference type="ARBA" id="ARBA00023239"/>
    </source>
</evidence>
<name>A0A849AGJ0_9MICO</name>
<dbReference type="AlphaFoldDB" id="A0A849AGJ0"/>
<dbReference type="PANTHER" id="PTHR43172">
    <property type="entry name" value="ADENYLOSUCCINATE LYASE"/>
    <property type="match status" value="1"/>
</dbReference>
<comment type="caution">
    <text evidence="4">The sequence shown here is derived from an EMBL/GenBank/DDBJ whole genome shotgun (WGS) entry which is preliminary data.</text>
</comment>
<accession>A0A849AGJ0</accession>
<sequence length="398" mass="40940">MSGLLSPGSQVAADLLGDQALIAALLQTEVAWAHALAAAGAVSTAQAEAVAAAADTVVIDPHSTAEFTAAAGNPAAPVAAALRAQADAAAPAVHRGLTSQDALDTALMLLTRNAFRQIATDLSTTADALADLAREHRDTVAAGRTLTQWAVPVTVGLRAAQWLTGVLDARQLILDRIEELPVQYGGAAGTRALGAHLAPGESDVLPTEFARRLQLRSPQLPWHTRRSPVTGVGDAAVTVTDALGVLAADVALLGRPEIDELRERGAPGHGTSSTMPHKQNPVRSVLIRSLAAQTPLLAAQLHLAAATAVDERPDGAWHSEWRAFVQLLESTVTTASLAAPLATGLEVHTDATAARVEAAAPDLTAEGGSSVGDPASYLGDAGRFVDLVLERHATGTRP</sequence>
<dbReference type="InterPro" id="IPR000362">
    <property type="entry name" value="Fumarate_lyase_fam"/>
</dbReference>
<dbReference type="InterPro" id="IPR008948">
    <property type="entry name" value="L-Aspartase-like"/>
</dbReference>
<feature type="domain" description="Fumarate lyase N-terminal" evidence="3">
    <location>
        <begin position="28"/>
        <end position="293"/>
    </location>
</feature>
<dbReference type="Proteomes" id="UP000557772">
    <property type="component" value="Unassembled WGS sequence"/>
</dbReference>
<dbReference type="Pfam" id="PF00206">
    <property type="entry name" value="Lyase_1"/>
    <property type="match status" value="1"/>
</dbReference>
<dbReference type="PANTHER" id="PTHR43172:SF2">
    <property type="entry name" value="ADENYLOSUCCINATE LYASE C-TERMINAL DOMAIN-CONTAINING PROTEIN"/>
    <property type="match status" value="1"/>
</dbReference>
<comment type="similarity">
    <text evidence="2">Belongs to the class-II fumarase/aspartase family.</text>
</comment>
<reference evidence="4 5" key="1">
    <citation type="submission" date="2020-05" db="EMBL/GenBank/DDBJ databases">
        <title>Flexivirga sp. ID2601S isolated from air conditioner.</title>
        <authorList>
            <person name="Kim D.H."/>
        </authorList>
    </citation>
    <scope>NUCLEOTIDE SEQUENCE [LARGE SCALE GENOMIC DNA]</scope>
    <source>
        <strain evidence="4 5">ID2601S</strain>
    </source>
</reference>
<evidence type="ECO:0000256" key="2">
    <source>
        <dbReference type="ARBA" id="ARBA00034772"/>
    </source>
</evidence>